<accession>A0A7D5T7G6</accession>
<dbReference type="GeneID" id="56081084"/>
<feature type="region of interest" description="Disordered" evidence="1">
    <location>
        <begin position="273"/>
        <end position="293"/>
    </location>
</feature>
<dbReference type="AlphaFoldDB" id="A0A7D5T7G6"/>
<name>A0A7D5T7G6_9EURY</name>
<dbReference type="KEGG" id="hpel:HZS54_00805"/>
<evidence type="ECO:0000313" key="2">
    <source>
        <dbReference type="EMBL" id="QLH80250.1"/>
    </source>
</evidence>
<reference evidence="2 3" key="1">
    <citation type="submission" date="2020-07" db="EMBL/GenBank/DDBJ databases">
        <title>Halosimplex litoreum sp. nov. and Halosimplex rubrum sp. nov., isolated from different salt environments.</title>
        <authorList>
            <person name="Cui H."/>
        </authorList>
    </citation>
    <scope>NUCLEOTIDE SEQUENCE [LARGE SCALE GENOMIC DNA]</scope>
    <source>
        <strain evidence="2 3">R2</strain>
    </source>
</reference>
<sequence length="293" mass="31571">MDGRALVVVGLVVLAGCSIVADGGEPEGPAETLTPAPVPTTAPTDTAAPSPLPPGVTTGGTVSPSALASAHVREVTGRSYVWAERRRTLTATGDGNWTEARNRTRTVRLEDGDTYRWSRSRRVVWTGLTLGYQPALDRYSDGDTRYVREQDVDGPLYRARPATNDSQIVALVAANRVQSYLSLRNVSVSVGRTDGQRRYWVESRGGGVVDGEYAGNYSVGAVVTPEGFVRRLSVTYTTERRGTPTRIEYEFAYRQVGSVTVSPPDWLSEARAALGEGNRSAATARLATPRRPG</sequence>
<proteinExistence type="predicted"/>
<feature type="region of interest" description="Disordered" evidence="1">
    <location>
        <begin position="25"/>
        <end position="64"/>
    </location>
</feature>
<dbReference type="Proteomes" id="UP000509346">
    <property type="component" value="Chromosome"/>
</dbReference>
<gene>
    <name evidence="2" type="ORF">HZS54_00805</name>
</gene>
<keyword evidence="3" id="KW-1185">Reference proteome</keyword>
<dbReference type="InterPro" id="IPR055959">
    <property type="entry name" value="DUF7537"/>
</dbReference>
<evidence type="ECO:0000256" key="1">
    <source>
        <dbReference type="SAM" id="MobiDB-lite"/>
    </source>
</evidence>
<feature type="compositionally biased region" description="Low complexity" evidence="1">
    <location>
        <begin position="279"/>
        <end position="293"/>
    </location>
</feature>
<dbReference type="Pfam" id="PF24381">
    <property type="entry name" value="DUF7537"/>
    <property type="match status" value="1"/>
</dbReference>
<evidence type="ECO:0000313" key="3">
    <source>
        <dbReference type="Proteomes" id="UP000509346"/>
    </source>
</evidence>
<protein>
    <submittedName>
        <fullName evidence="2">Uncharacterized protein</fullName>
    </submittedName>
</protein>
<feature type="compositionally biased region" description="Low complexity" evidence="1">
    <location>
        <begin position="29"/>
        <end position="49"/>
    </location>
</feature>
<dbReference type="EMBL" id="CP058909">
    <property type="protein sequence ID" value="QLH80250.1"/>
    <property type="molecule type" value="Genomic_DNA"/>
</dbReference>
<dbReference type="PROSITE" id="PS51257">
    <property type="entry name" value="PROKAR_LIPOPROTEIN"/>
    <property type="match status" value="1"/>
</dbReference>
<organism evidence="2 3">
    <name type="scientific">Halosimplex pelagicum</name>
    <dbReference type="NCBI Taxonomy" id="869886"/>
    <lineage>
        <taxon>Archaea</taxon>
        <taxon>Methanobacteriati</taxon>
        <taxon>Methanobacteriota</taxon>
        <taxon>Stenosarchaea group</taxon>
        <taxon>Halobacteria</taxon>
        <taxon>Halobacteriales</taxon>
        <taxon>Haloarculaceae</taxon>
        <taxon>Halosimplex</taxon>
    </lineage>
</organism>
<dbReference type="OrthoDB" id="242565at2157"/>
<dbReference type="RefSeq" id="WP_179920082.1">
    <property type="nucleotide sequence ID" value="NZ_CP058909.1"/>
</dbReference>